<evidence type="ECO:0000256" key="1">
    <source>
        <dbReference type="SAM" id="Phobius"/>
    </source>
</evidence>
<dbReference type="InParanoid" id="A0A397RP26"/>
<keyword evidence="1" id="KW-0472">Membrane</keyword>
<evidence type="ECO:0000313" key="2">
    <source>
        <dbReference type="EMBL" id="RIA75428.1"/>
    </source>
</evidence>
<dbReference type="RefSeq" id="WP_119016629.1">
    <property type="nucleotide sequence ID" value="NZ_QXEV01000020.1"/>
</dbReference>
<sequence>MKKNSKINLILSSISLSITALLLVMITVAWYATNKTAYVTAGIGSTKGIDYDLTLQRGTYQNNSWTWEDTNDLSITHLQPGDVYYFRFKIDYDAQVLFETSFSEISSSLVENGLIVAPTGYVQINGTNQDWLEVQNNMVQITEVLEDVEQTPKSLYSTQGGIVTLSTTAYNVADTFKLYDYGLGTATFGNDNVIAAADTKEDGTGLVTSSVLTSNPSMRYDLSTLQQASGEAYGYFALEFNDALSTKTYIHLDGQVYSDSNLYQCQALSIGAIALRDITEV</sequence>
<dbReference type="OrthoDB" id="9766847at2"/>
<evidence type="ECO:0000313" key="3">
    <source>
        <dbReference type="Proteomes" id="UP000266506"/>
    </source>
</evidence>
<dbReference type="EMBL" id="QXEV01000020">
    <property type="protein sequence ID" value="RIA75428.1"/>
    <property type="molecule type" value="Genomic_DNA"/>
</dbReference>
<dbReference type="AlphaFoldDB" id="A0A397RP26"/>
<organism evidence="2 3">
    <name type="scientific">Anaeroplasma bactoclasticum</name>
    <dbReference type="NCBI Taxonomy" id="2088"/>
    <lineage>
        <taxon>Bacteria</taxon>
        <taxon>Bacillati</taxon>
        <taxon>Mycoplasmatota</taxon>
        <taxon>Mollicutes</taxon>
        <taxon>Anaeroplasmatales</taxon>
        <taxon>Anaeroplasmataceae</taxon>
        <taxon>Anaeroplasma</taxon>
    </lineage>
</organism>
<name>A0A397RP26_9MOLU</name>
<dbReference type="Proteomes" id="UP000266506">
    <property type="component" value="Unassembled WGS sequence"/>
</dbReference>
<keyword evidence="1" id="KW-1133">Transmembrane helix</keyword>
<comment type="caution">
    <text evidence="2">The sequence shown here is derived from an EMBL/GenBank/DDBJ whole genome shotgun (WGS) entry which is preliminary data.</text>
</comment>
<feature type="transmembrane region" description="Helical" evidence="1">
    <location>
        <begin position="7"/>
        <end position="32"/>
    </location>
</feature>
<accession>A0A397RP26</accession>
<protein>
    <submittedName>
        <fullName evidence="2">Uncharacterized protein</fullName>
    </submittedName>
</protein>
<keyword evidence="3" id="KW-1185">Reference proteome</keyword>
<gene>
    <name evidence="2" type="ORF">EI71_01516</name>
</gene>
<keyword evidence="1" id="KW-0812">Transmembrane</keyword>
<proteinExistence type="predicted"/>
<reference evidence="2 3" key="1">
    <citation type="submission" date="2018-08" db="EMBL/GenBank/DDBJ databases">
        <title>Genomic Encyclopedia of Archaeal and Bacterial Type Strains, Phase II (KMG-II): from individual species to whole genera.</title>
        <authorList>
            <person name="Goeker M."/>
        </authorList>
    </citation>
    <scope>NUCLEOTIDE SEQUENCE [LARGE SCALE GENOMIC DNA]</scope>
    <source>
        <strain evidence="2 3">ATCC 27112</strain>
    </source>
</reference>